<dbReference type="PROSITE" id="PS51779">
    <property type="entry name" value="POTRA"/>
    <property type="match status" value="1"/>
</dbReference>
<name>A0A381W1A6_9ZZZZ</name>
<evidence type="ECO:0000259" key="3">
    <source>
        <dbReference type="PROSITE" id="PS51779"/>
    </source>
</evidence>
<comment type="subcellular location">
    <subcellularLocation>
        <location evidence="1">Membrane</location>
    </subcellularLocation>
</comment>
<accession>A0A381W1A6</accession>
<dbReference type="Gene3D" id="3.10.20.310">
    <property type="entry name" value="membrane protein fhac"/>
    <property type="match status" value="1"/>
</dbReference>
<dbReference type="InterPro" id="IPR010827">
    <property type="entry name" value="BamA/TamA_POTRA"/>
</dbReference>
<dbReference type="GO" id="GO:0019867">
    <property type="term" value="C:outer membrane"/>
    <property type="evidence" value="ECO:0007669"/>
    <property type="project" value="InterPro"/>
</dbReference>
<organism evidence="4">
    <name type="scientific">marine metagenome</name>
    <dbReference type="NCBI Taxonomy" id="408172"/>
    <lineage>
        <taxon>unclassified sequences</taxon>
        <taxon>metagenomes</taxon>
        <taxon>ecological metagenomes</taxon>
    </lineage>
</organism>
<dbReference type="EMBL" id="UINC01010369">
    <property type="protein sequence ID" value="SVA46151.1"/>
    <property type="molecule type" value="Genomic_DNA"/>
</dbReference>
<evidence type="ECO:0000313" key="4">
    <source>
        <dbReference type="EMBL" id="SVA46151.1"/>
    </source>
</evidence>
<sequence>VFTFKLKKRPYKGLFLFPLLLSALFSEKGYTPKISAIEFQGNTKTLDYIIKREIQHPLYAPLDSIRADEDRNRLENLGIFSEVAWRAVPLEDGTAILTFTITESIQKTPPGALPIYGEDTGWSLAGGWVITNFRGRNQSLGFNGSFGGIDTYGIFFSDPWIFGNHVSLSFGLGRSLFKHKFLDRDIDDSWFQINFGKWFGDHIKTSVGFELESKLYTNEKDSSEYFYFAPQTSLKYDTRDIYWNPGKGVLFSHFIHHTAGIDPKSLWTTFWKQSYSLFLTLNNDDKKLVLALNGTVNRKWGQKEKFWLNYFGSSLTVRGWPLPDSRLYYSEEEAFRFGHESVHASMELRQEIIPKYATSLGAELGLVLVAFADAGVIADNWNTLNDQLSMYGTGLGIRIPFPMVDVFRIDYGWGYRNGQWNSGALHWGIGQKF</sequence>
<feature type="domain" description="POTRA" evidence="3">
    <location>
        <begin position="32"/>
        <end position="104"/>
    </location>
</feature>
<proteinExistence type="predicted"/>
<dbReference type="AlphaFoldDB" id="A0A381W1A6"/>
<dbReference type="Pfam" id="PF01103">
    <property type="entry name" value="Omp85"/>
    <property type="match status" value="1"/>
</dbReference>
<dbReference type="InterPro" id="IPR000184">
    <property type="entry name" value="Bac_surfAg_D15"/>
</dbReference>
<evidence type="ECO:0000256" key="2">
    <source>
        <dbReference type="ARBA" id="ARBA00023136"/>
    </source>
</evidence>
<keyword evidence="2" id="KW-0472">Membrane</keyword>
<dbReference type="Gene3D" id="2.40.160.50">
    <property type="entry name" value="membrane protein fhac: a member of the omp85/tpsb transporter family"/>
    <property type="match status" value="1"/>
</dbReference>
<gene>
    <name evidence="4" type="ORF">METZ01_LOCUS99005</name>
</gene>
<protein>
    <recommendedName>
        <fullName evidence="3">POTRA domain-containing protein</fullName>
    </recommendedName>
</protein>
<dbReference type="Pfam" id="PF07244">
    <property type="entry name" value="POTRA"/>
    <property type="match status" value="1"/>
</dbReference>
<dbReference type="InterPro" id="IPR034746">
    <property type="entry name" value="POTRA"/>
</dbReference>
<evidence type="ECO:0000256" key="1">
    <source>
        <dbReference type="ARBA" id="ARBA00004370"/>
    </source>
</evidence>
<reference evidence="4" key="1">
    <citation type="submission" date="2018-05" db="EMBL/GenBank/DDBJ databases">
        <authorList>
            <person name="Lanie J.A."/>
            <person name="Ng W.-L."/>
            <person name="Kazmierczak K.M."/>
            <person name="Andrzejewski T.M."/>
            <person name="Davidsen T.M."/>
            <person name="Wayne K.J."/>
            <person name="Tettelin H."/>
            <person name="Glass J.I."/>
            <person name="Rusch D."/>
            <person name="Podicherti R."/>
            <person name="Tsui H.-C.T."/>
            <person name="Winkler M.E."/>
        </authorList>
    </citation>
    <scope>NUCLEOTIDE SEQUENCE</scope>
</reference>
<feature type="non-terminal residue" evidence="4">
    <location>
        <position position="1"/>
    </location>
</feature>